<sequence>MSHASSSALLGLQASQAFSLCAAVWAGVLGIILSFVWWQLRQRQWSLLAVGCLSASVYYGAEIRATSLPEPGLMAVALSSVMWGLNLEAYALAFELSPSARRKVRAFIVSGFSLALVGMAIWGSSRLSANLVYDGMLLSVIITAYSHGRLRQHIWVAVALLTHTAASLLCLAGWITPVELRYLLVPTGFGAMMVMLVEGLMVANARAKRTVDDLQRTQHDLHDLIATMLRGTQEVAAAGDTMSGNAQTLAMRTDEQTTRLKRTETEVRQLSEQVHHTAQHAQAVQANCEELRRHSDAGRQAADSAAAAMGRIHHGTQAMRDSLQDIENVAFQTNLLALNAAVEAARAGEAGRGFAVVAAEVRTLAQRSKRMAEAVRAQVLGTTELADAGTREVDAMRQTLQRTQSAVDQVAERMKALSGDAQAQSGALSEVLDGLVRVTELTDANATMVAESVLASQAMHDSANRLRQAISESDATEGTETLAPVVRQTVQPQANPHAGLQASAPSNVDFF</sequence>
<keyword evidence="4" id="KW-0812">Transmembrane</keyword>
<keyword evidence="7" id="KW-1185">Reference proteome</keyword>
<keyword evidence="4" id="KW-0472">Membrane</keyword>
<dbReference type="PROSITE" id="PS50111">
    <property type="entry name" value="CHEMOTAXIS_TRANSDUC_2"/>
    <property type="match status" value="1"/>
</dbReference>
<dbReference type="PANTHER" id="PTHR43531:SF11">
    <property type="entry name" value="METHYL-ACCEPTING CHEMOTAXIS PROTEIN 3"/>
    <property type="match status" value="1"/>
</dbReference>
<evidence type="ECO:0000256" key="3">
    <source>
        <dbReference type="PROSITE-ProRule" id="PRU00284"/>
    </source>
</evidence>
<feature type="transmembrane region" description="Helical" evidence="4">
    <location>
        <begin position="73"/>
        <end position="94"/>
    </location>
</feature>
<keyword evidence="4" id="KW-1133">Transmembrane helix</keyword>
<dbReference type="EMBL" id="JBBUTH010000009">
    <property type="protein sequence ID" value="MEK8052158.1"/>
    <property type="molecule type" value="Genomic_DNA"/>
</dbReference>
<dbReference type="PRINTS" id="PR00260">
    <property type="entry name" value="CHEMTRNSDUCR"/>
</dbReference>
<evidence type="ECO:0000259" key="5">
    <source>
        <dbReference type="PROSITE" id="PS50111"/>
    </source>
</evidence>
<feature type="transmembrane region" description="Helical" evidence="4">
    <location>
        <begin position="17"/>
        <end position="38"/>
    </location>
</feature>
<comment type="caution">
    <text evidence="6">The sequence shown here is derived from an EMBL/GenBank/DDBJ whole genome shotgun (WGS) entry which is preliminary data.</text>
</comment>
<dbReference type="InterPro" id="IPR004090">
    <property type="entry name" value="Chemotax_Me-accpt_rcpt"/>
</dbReference>
<gene>
    <name evidence="6" type="ORF">AACH10_18040</name>
</gene>
<dbReference type="SMART" id="SM00283">
    <property type="entry name" value="MA"/>
    <property type="match status" value="1"/>
</dbReference>
<dbReference type="Pfam" id="PF00015">
    <property type="entry name" value="MCPsignal"/>
    <property type="match status" value="1"/>
</dbReference>
<feature type="domain" description="Methyl-accepting transducer" evidence="5">
    <location>
        <begin position="231"/>
        <end position="460"/>
    </location>
</feature>
<feature type="transmembrane region" description="Helical" evidence="4">
    <location>
        <begin position="45"/>
        <end position="61"/>
    </location>
</feature>
<dbReference type="InterPro" id="IPR004089">
    <property type="entry name" value="MCPsignal_dom"/>
</dbReference>
<dbReference type="Gene3D" id="1.10.287.950">
    <property type="entry name" value="Methyl-accepting chemotaxis protein"/>
    <property type="match status" value="1"/>
</dbReference>
<dbReference type="Proteomes" id="UP001365405">
    <property type="component" value="Unassembled WGS sequence"/>
</dbReference>
<dbReference type="PANTHER" id="PTHR43531">
    <property type="entry name" value="PROTEIN ICFG"/>
    <property type="match status" value="1"/>
</dbReference>
<reference evidence="6 7" key="1">
    <citation type="submission" date="2024-04" db="EMBL/GenBank/DDBJ databases">
        <title>Novel species of the genus Ideonella isolated from streams.</title>
        <authorList>
            <person name="Lu H."/>
        </authorList>
    </citation>
    <scope>NUCLEOTIDE SEQUENCE [LARGE SCALE GENOMIC DNA]</scope>
    <source>
        <strain evidence="6 7">DXS22W</strain>
    </source>
</reference>
<comment type="similarity">
    <text evidence="2">Belongs to the methyl-accepting chemotaxis (MCP) protein family.</text>
</comment>
<evidence type="ECO:0000256" key="2">
    <source>
        <dbReference type="ARBA" id="ARBA00029447"/>
    </source>
</evidence>
<proteinExistence type="inferred from homology"/>
<dbReference type="InterPro" id="IPR051310">
    <property type="entry name" value="MCP_chemotaxis"/>
</dbReference>
<feature type="transmembrane region" description="Helical" evidence="4">
    <location>
        <begin position="182"/>
        <end position="203"/>
    </location>
</feature>
<accession>A0ABU9CKF8</accession>
<evidence type="ECO:0000256" key="4">
    <source>
        <dbReference type="SAM" id="Phobius"/>
    </source>
</evidence>
<evidence type="ECO:0000313" key="6">
    <source>
        <dbReference type="EMBL" id="MEK8052158.1"/>
    </source>
</evidence>
<organism evidence="6 7">
    <name type="scientific">Pseudaquabacterium inlustre</name>
    <dbReference type="NCBI Taxonomy" id="2984192"/>
    <lineage>
        <taxon>Bacteria</taxon>
        <taxon>Pseudomonadati</taxon>
        <taxon>Pseudomonadota</taxon>
        <taxon>Betaproteobacteria</taxon>
        <taxon>Burkholderiales</taxon>
        <taxon>Sphaerotilaceae</taxon>
        <taxon>Pseudaquabacterium</taxon>
    </lineage>
</organism>
<feature type="transmembrane region" description="Helical" evidence="4">
    <location>
        <begin position="154"/>
        <end position="176"/>
    </location>
</feature>
<dbReference type="RefSeq" id="WP_341411876.1">
    <property type="nucleotide sequence ID" value="NZ_JBBUTH010000009.1"/>
</dbReference>
<name>A0ABU9CKF8_9BURK</name>
<dbReference type="SUPFAM" id="SSF58104">
    <property type="entry name" value="Methyl-accepting chemotaxis protein (MCP) signaling domain"/>
    <property type="match status" value="1"/>
</dbReference>
<feature type="transmembrane region" description="Helical" evidence="4">
    <location>
        <begin position="106"/>
        <end position="125"/>
    </location>
</feature>
<keyword evidence="3" id="KW-0807">Transducer</keyword>
<evidence type="ECO:0000313" key="7">
    <source>
        <dbReference type="Proteomes" id="UP001365405"/>
    </source>
</evidence>
<evidence type="ECO:0000256" key="1">
    <source>
        <dbReference type="ARBA" id="ARBA00022500"/>
    </source>
</evidence>
<protein>
    <submittedName>
        <fullName evidence="6">Methyl-accepting chemotaxis protein</fullName>
    </submittedName>
</protein>
<keyword evidence="1" id="KW-0145">Chemotaxis</keyword>